<sequence>MIDMLTTNDSISLSGILREYKLKSRTIVFERIIRYPRHSAVSLFLLRYASINFGFLVNVEMYPVDTNPILL</sequence>
<name>A0A1Y1S469_9MICR</name>
<keyword evidence="3" id="KW-1185">Reference proteome</keyword>
<evidence type="ECO:0000313" key="2">
    <source>
        <dbReference type="EMBL" id="ORD93201.1"/>
    </source>
</evidence>
<dbReference type="EMBL" id="LWDP01000148">
    <property type="protein sequence ID" value="ORD93201.1"/>
    <property type="molecule type" value="Genomic_DNA"/>
</dbReference>
<protein>
    <submittedName>
        <fullName evidence="1">Uncharacterized protein</fullName>
    </submittedName>
</protein>
<comment type="caution">
    <text evidence="1">The sequence shown here is derived from an EMBL/GenBank/DDBJ whole genome shotgun (WGS) entry which is preliminary data.</text>
</comment>
<gene>
    <name evidence="2" type="ORF">ECANGB1_648</name>
    <name evidence="1" type="ORF">ECANGB1_889</name>
</gene>
<reference evidence="1 3" key="1">
    <citation type="journal article" date="2017" name="Environ. Microbiol.">
        <title>Decay of the glycolytic pathway and adaptation to intranuclear parasitism within Enterocytozoonidae microsporidia.</title>
        <authorList>
            <person name="Wiredu Boakye D."/>
            <person name="Jaroenlak P."/>
            <person name="Prachumwat A."/>
            <person name="Williams T.A."/>
            <person name="Bateman K.S."/>
            <person name="Itsathitphaisarn O."/>
            <person name="Sritunyalucksana K."/>
            <person name="Paszkiewicz K.H."/>
            <person name="Moore K.A."/>
            <person name="Stentiford G.D."/>
            <person name="Williams B.A."/>
        </authorList>
    </citation>
    <scope>NUCLEOTIDE SEQUENCE [LARGE SCALE GENOMIC DNA]</scope>
    <source>
        <strain evidence="1 3">GB1</strain>
    </source>
</reference>
<dbReference type="Proteomes" id="UP000192639">
    <property type="component" value="Unassembled WGS sequence"/>
</dbReference>
<proteinExistence type="predicted"/>
<dbReference type="VEuPathDB" id="MicrosporidiaDB:ECANGB1_648"/>
<dbReference type="EMBL" id="LWDP01000170">
    <property type="protein sequence ID" value="ORD93161.1"/>
    <property type="molecule type" value="Genomic_DNA"/>
</dbReference>
<evidence type="ECO:0000313" key="3">
    <source>
        <dbReference type="Proteomes" id="UP000192639"/>
    </source>
</evidence>
<organism evidence="1 3">
    <name type="scientific">Enterospora canceri</name>
    <dbReference type="NCBI Taxonomy" id="1081671"/>
    <lineage>
        <taxon>Eukaryota</taxon>
        <taxon>Fungi</taxon>
        <taxon>Fungi incertae sedis</taxon>
        <taxon>Microsporidia</taxon>
        <taxon>Enterocytozoonidae</taxon>
        <taxon>Enterospora</taxon>
    </lineage>
</organism>
<evidence type="ECO:0000313" key="1">
    <source>
        <dbReference type="EMBL" id="ORD93161.1"/>
    </source>
</evidence>
<accession>A0A1Y1S469</accession>
<dbReference type="VEuPathDB" id="MicrosporidiaDB:ECANGB1_889"/>
<dbReference type="AlphaFoldDB" id="A0A1Y1S469"/>